<evidence type="ECO:0000313" key="3">
    <source>
        <dbReference type="Proteomes" id="UP000176725"/>
    </source>
</evidence>
<comment type="caution">
    <text evidence="2">The sequence shown here is derived from an EMBL/GenBank/DDBJ whole genome shotgun (WGS) entry which is preliminary data.</text>
</comment>
<evidence type="ECO:0000313" key="2">
    <source>
        <dbReference type="EMBL" id="OGM64763.1"/>
    </source>
</evidence>
<dbReference type="Proteomes" id="UP000176725">
    <property type="component" value="Unassembled WGS sequence"/>
</dbReference>
<protein>
    <recommendedName>
        <fullName evidence="1">Peptidase C39 domain-containing protein</fullName>
    </recommendedName>
</protein>
<proteinExistence type="predicted"/>
<dbReference type="GO" id="GO:0006508">
    <property type="term" value="P:proteolysis"/>
    <property type="evidence" value="ECO:0007669"/>
    <property type="project" value="InterPro"/>
</dbReference>
<dbReference type="InterPro" id="IPR039564">
    <property type="entry name" value="Peptidase_C39-like"/>
</dbReference>
<dbReference type="STRING" id="1802521.A2893_03865"/>
<dbReference type="AlphaFoldDB" id="A0A1F8BL48"/>
<organism evidence="2 3">
    <name type="scientific">Candidatus Woesebacteria bacterium RIFCSPLOWO2_01_FULL_39_25</name>
    <dbReference type="NCBI Taxonomy" id="1802521"/>
    <lineage>
        <taxon>Bacteria</taxon>
        <taxon>Candidatus Woeseibacteriota</taxon>
    </lineage>
</organism>
<dbReference type="Pfam" id="PF13529">
    <property type="entry name" value="Peptidase_C39_2"/>
    <property type="match status" value="1"/>
</dbReference>
<reference evidence="2 3" key="1">
    <citation type="journal article" date="2016" name="Nat. Commun.">
        <title>Thousands of microbial genomes shed light on interconnected biogeochemical processes in an aquifer system.</title>
        <authorList>
            <person name="Anantharaman K."/>
            <person name="Brown C.T."/>
            <person name="Hug L.A."/>
            <person name="Sharon I."/>
            <person name="Castelle C.J."/>
            <person name="Probst A.J."/>
            <person name="Thomas B.C."/>
            <person name="Singh A."/>
            <person name="Wilkins M.J."/>
            <person name="Karaoz U."/>
            <person name="Brodie E.L."/>
            <person name="Williams K.H."/>
            <person name="Hubbard S.S."/>
            <person name="Banfield J.F."/>
        </authorList>
    </citation>
    <scope>NUCLEOTIDE SEQUENCE [LARGE SCALE GENOMIC DNA]</scope>
</reference>
<dbReference type="InterPro" id="IPR005074">
    <property type="entry name" value="Peptidase_C39"/>
</dbReference>
<dbReference type="GO" id="GO:0005524">
    <property type="term" value="F:ATP binding"/>
    <property type="evidence" value="ECO:0007669"/>
    <property type="project" value="InterPro"/>
</dbReference>
<dbReference type="PROSITE" id="PS50990">
    <property type="entry name" value="PEPTIDASE_C39"/>
    <property type="match status" value="1"/>
</dbReference>
<dbReference type="GO" id="GO:0008233">
    <property type="term" value="F:peptidase activity"/>
    <property type="evidence" value="ECO:0007669"/>
    <property type="project" value="InterPro"/>
</dbReference>
<evidence type="ECO:0000259" key="1">
    <source>
        <dbReference type="PROSITE" id="PS50990"/>
    </source>
</evidence>
<feature type="domain" description="Peptidase C39" evidence="1">
    <location>
        <begin position="8"/>
        <end position="158"/>
    </location>
</feature>
<dbReference type="Gene3D" id="3.90.70.10">
    <property type="entry name" value="Cysteine proteinases"/>
    <property type="match status" value="1"/>
</dbReference>
<dbReference type="EMBL" id="MGHH01000007">
    <property type="protein sequence ID" value="OGM64763.1"/>
    <property type="molecule type" value="Genomic_DNA"/>
</dbReference>
<dbReference type="GO" id="GO:0016020">
    <property type="term" value="C:membrane"/>
    <property type="evidence" value="ECO:0007669"/>
    <property type="project" value="InterPro"/>
</dbReference>
<sequence>MKVPLFKQKDKLDCGPTALRMVLEYYGKKIRADEIIKGIGGIKNFGVRTIKLADFARKLGFKTLCLSYNEKLSKGKAKIKTPSKSDIINVLDKNRPAILSVNTSILFGNKSPKDMGHFIVVTIYKNGYFWYNDPRDGKEHKIEEEKLLFAWFNNVLDSSAYLLAIWR</sequence>
<name>A0A1F8BL48_9BACT</name>
<gene>
    <name evidence="2" type="ORF">A2893_03865</name>
</gene>
<accession>A0A1F8BL48</accession>